<keyword evidence="2" id="KW-1185">Reference proteome</keyword>
<sequence length="592" mass="66023">MAFFFDSHIHPSLKKQFANPVEVPVSGLPTVNPWRTTDTKEFLKALNPLVKCLLRPFVESSLASQASLTQLTENNYKLAILVLFAPDKGILELIRSNKGFYDIVTNGGFGNILTKGRFDSLAGKDATDLDKIDPFSVIKNDLDLLFRENATHQKIEKLIDRNFEPTDADPLHAVFAVEGLHCLRNDLKETNPDTIVGQITTNLDSLLTSDHKIIAVNIAHTDFRNDIFANQAYAADGYRENGFHEDHLRPIGNGFTALGELIVKELYSREVLPDVKHMSWLARKQFYAFRDREFGNHGIDAPIVCSHAGFTGCWFDQPGEERFVDFIVTSKNKPNSDLAAISNEGNFQRKITLGKPCKQLDGIGFNASTINLFNEDIVAIFKSNGLIGLSLDQRILGYTEIIFDQIDDSPLTDNVSMNARGLQDVNLVTDTDFISQAELKAEPLFGQVSQNDNRVAGCVRLETFIQLHPIGGGNSTNVKDFIHPRHFYMHILHAMQLADRIGGEVAVEKMLGQTLCIGSDLDGLIDGLECCPDATHIGEFKNKFVQQFESYLENFNVSLPASLPIDKVADRLFFENGRDFVFARLDAINALP</sequence>
<evidence type="ECO:0008006" key="3">
    <source>
        <dbReference type="Google" id="ProtNLM"/>
    </source>
</evidence>
<dbReference type="AlphaFoldDB" id="A0A6G9AL75"/>
<dbReference type="EMBL" id="CP050063">
    <property type="protein sequence ID" value="QIP13035.1"/>
    <property type="molecule type" value="Genomic_DNA"/>
</dbReference>
<reference evidence="1 2" key="1">
    <citation type="submission" date="2020-03" db="EMBL/GenBank/DDBJ databases">
        <authorList>
            <person name="Kim M.K."/>
        </authorList>
    </citation>
    <scope>NUCLEOTIDE SEQUENCE [LARGE SCALE GENOMIC DNA]</scope>
    <source>
        <strain evidence="1 2">BT328</strain>
    </source>
</reference>
<dbReference type="SUPFAM" id="SSF51556">
    <property type="entry name" value="Metallo-dependent hydrolases"/>
    <property type="match status" value="1"/>
</dbReference>
<dbReference type="InterPro" id="IPR032466">
    <property type="entry name" value="Metal_Hydrolase"/>
</dbReference>
<accession>A0A6G9AL75</accession>
<dbReference type="RefSeq" id="WP_167207721.1">
    <property type="nucleotide sequence ID" value="NZ_CP050063.1"/>
</dbReference>
<protein>
    <recommendedName>
        <fullName evidence="3">Peptidase M19</fullName>
    </recommendedName>
</protein>
<organism evidence="1 2">
    <name type="scientific">Spirosoma aureum</name>
    <dbReference type="NCBI Taxonomy" id="2692134"/>
    <lineage>
        <taxon>Bacteria</taxon>
        <taxon>Pseudomonadati</taxon>
        <taxon>Bacteroidota</taxon>
        <taxon>Cytophagia</taxon>
        <taxon>Cytophagales</taxon>
        <taxon>Cytophagaceae</taxon>
        <taxon>Spirosoma</taxon>
    </lineage>
</organism>
<evidence type="ECO:0000313" key="1">
    <source>
        <dbReference type="EMBL" id="QIP13035.1"/>
    </source>
</evidence>
<evidence type="ECO:0000313" key="2">
    <source>
        <dbReference type="Proteomes" id="UP000501802"/>
    </source>
</evidence>
<proteinExistence type="predicted"/>
<dbReference type="Proteomes" id="UP000501802">
    <property type="component" value="Chromosome"/>
</dbReference>
<gene>
    <name evidence="1" type="ORF">G8759_10555</name>
</gene>
<dbReference type="Gene3D" id="3.20.20.140">
    <property type="entry name" value="Metal-dependent hydrolases"/>
    <property type="match status" value="1"/>
</dbReference>
<name>A0A6G9AL75_9BACT</name>
<dbReference type="KEGG" id="spib:G8759_10555"/>